<proteinExistence type="predicted"/>
<gene>
    <name evidence="4" type="ORF">GWI33_008784</name>
</gene>
<dbReference type="GO" id="GO:0045893">
    <property type="term" value="P:positive regulation of DNA-templated transcription"/>
    <property type="evidence" value="ECO:0007669"/>
    <property type="project" value="TreeGrafter"/>
</dbReference>
<dbReference type="AlphaFoldDB" id="A0A834MAV3"/>
<feature type="domain" description="U1-type" evidence="3">
    <location>
        <begin position="262"/>
        <end position="296"/>
    </location>
</feature>
<dbReference type="PANTHER" id="PTHR15577:SF2">
    <property type="entry name" value="ZINC FINGER PROTEIN 318"/>
    <property type="match status" value="1"/>
</dbReference>
<keyword evidence="1" id="KW-0175">Coiled coil</keyword>
<feature type="compositionally biased region" description="Pro residues" evidence="2">
    <location>
        <begin position="726"/>
        <end position="736"/>
    </location>
</feature>
<evidence type="ECO:0000256" key="2">
    <source>
        <dbReference type="SAM" id="MobiDB-lite"/>
    </source>
</evidence>
<dbReference type="Proteomes" id="UP000625711">
    <property type="component" value="Unassembled WGS sequence"/>
</dbReference>
<dbReference type="OrthoDB" id="10072641at2759"/>
<reference evidence="4" key="1">
    <citation type="submission" date="2020-08" db="EMBL/GenBank/DDBJ databases">
        <title>Genome sequencing and assembly of the red palm weevil Rhynchophorus ferrugineus.</title>
        <authorList>
            <person name="Dias G.B."/>
            <person name="Bergman C.M."/>
            <person name="Manee M."/>
        </authorList>
    </citation>
    <scope>NUCLEOTIDE SEQUENCE</scope>
    <source>
        <strain evidence="4">AA-2017</strain>
        <tissue evidence="4">Whole larva</tissue>
    </source>
</reference>
<dbReference type="SMART" id="SM00451">
    <property type="entry name" value="ZnF_U1"/>
    <property type="match status" value="2"/>
</dbReference>
<feature type="region of interest" description="Disordered" evidence="2">
    <location>
        <begin position="541"/>
        <end position="675"/>
    </location>
</feature>
<feature type="compositionally biased region" description="Polar residues" evidence="2">
    <location>
        <begin position="221"/>
        <end position="242"/>
    </location>
</feature>
<protein>
    <recommendedName>
        <fullName evidence="3">U1-type domain-containing protein</fullName>
    </recommendedName>
</protein>
<feature type="coiled-coil region" evidence="1">
    <location>
        <begin position="121"/>
        <end position="182"/>
    </location>
</feature>
<evidence type="ECO:0000256" key="1">
    <source>
        <dbReference type="SAM" id="Coils"/>
    </source>
</evidence>
<feature type="region of interest" description="Disordered" evidence="2">
    <location>
        <begin position="390"/>
        <end position="456"/>
    </location>
</feature>
<dbReference type="EMBL" id="JAACXV010000406">
    <property type="protein sequence ID" value="KAF7278171.1"/>
    <property type="molecule type" value="Genomic_DNA"/>
</dbReference>
<feature type="compositionally biased region" description="Basic and acidic residues" evidence="2">
    <location>
        <begin position="631"/>
        <end position="654"/>
    </location>
</feature>
<feature type="compositionally biased region" description="Low complexity" evidence="2">
    <location>
        <begin position="435"/>
        <end position="445"/>
    </location>
</feature>
<dbReference type="PANTHER" id="PTHR15577">
    <property type="entry name" value="ZINC FINGER CONTAINING PROTEIN"/>
    <property type="match status" value="1"/>
</dbReference>
<feature type="region of interest" description="Disordered" evidence="2">
    <location>
        <begin position="726"/>
        <end position="788"/>
    </location>
</feature>
<feature type="region of interest" description="Disordered" evidence="2">
    <location>
        <begin position="218"/>
        <end position="247"/>
    </location>
</feature>
<sequence length="863" mass="100354">MGDGYYRVSGEVSPNLQPSEIHVNKDFIAREGEWFPSHFGSKLTTMYNNTNQYPPSEYANSYPVYSYGNAYGYSNYGYQDQTNQPGPPGEFSQNNWNQLGHQNYSTVPQPPQEEAKTEAVVQEMQHQKATLTKQREDYVRKAMVLRRELDQLRQQKQDLANNDRSDKELSTVLKKNERLQDEINGKLKAILNVVEMLSSIIRDGKKIGDLEDELDKEEKFSWSSQQPHGTESNRYSPATSNKTDLDSAKEGDKRFSYVYYDTGLHWCRACDEFPETAKEYLQHLHSKDHQEMAKENEVDITPWHKLPLEPIVPSYDDAPKKRVPIKGLQFFISAPSWYCKLCDIWIGDLHCASHHLKSQAHSQNYQNFVEQNPHWETEWLKDREKAMCRNGKNLSSDSDASVKKKKRKHRSSIESLLKEKKKKKRSKKKKKDSSDSSSSSSSSDSSSDEESNDRSKSIRVAMRNMSQVKSIINEDMSKWTVLEKLLEDHRKRDVKTNNTEDELISQWMTVSEPTKEKNILDTLKDRMRVKQEIEKAKFAEIERRRKEKERQEQELQERKQRQIKEEAERLEKEKQRKQQEETQRILDKDRGHVKFRPSREQQHRRKKSGSEDDVDDKRYSKSKETSASPRNHRDYGSSKSRYSSDRDTGKRRSESSSNKKLPFIGRMPLFKKKIEPKMEREAKVIKKEEYEPQRKTRFETGNLAKAFIPRPDVVCFPVLSSIPPITAPPPPPPPPILSGKVHSPKHTKKHSSKSSDILEDEMVPPKAPSISKPDEIVPPPPPIIKQFDNSEENTYTNQEFDHDAMGEYYESFNNMMYQTQQYEYQEEQEQTLPHPPLEPPPLPPDDDLALLGICADDMAAQTF</sequence>
<feature type="domain" description="U1-type" evidence="3">
    <location>
        <begin position="334"/>
        <end position="368"/>
    </location>
</feature>
<feature type="compositionally biased region" description="Pro residues" evidence="2">
    <location>
        <begin position="833"/>
        <end position="843"/>
    </location>
</feature>
<organism evidence="4 5">
    <name type="scientific">Rhynchophorus ferrugineus</name>
    <name type="common">Red palm weevil</name>
    <name type="synonym">Curculio ferrugineus</name>
    <dbReference type="NCBI Taxonomy" id="354439"/>
    <lineage>
        <taxon>Eukaryota</taxon>
        <taxon>Metazoa</taxon>
        <taxon>Ecdysozoa</taxon>
        <taxon>Arthropoda</taxon>
        <taxon>Hexapoda</taxon>
        <taxon>Insecta</taxon>
        <taxon>Pterygota</taxon>
        <taxon>Neoptera</taxon>
        <taxon>Endopterygota</taxon>
        <taxon>Coleoptera</taxon>
        <taxon>Polyphaga</taxon>
        <taxon>Cucujiformia</taxon>
        <taxon>Curculionidae</taxon>
        <taxon>Dryophthorinae</taxon>
        <taxon>Rhynchophorus</taxon>
    </lineage>
</organism>
<feature type="region of interest" description="Disordered" evidence="2">
    <location>
        <begin position="820"/>
        <end position="846"/>
    </location>
</feature>
<comment type="caution">
    <text evidence="4">The sequence shown here is derived from an EMBL/GenBank/DDBJ whole genome shotgun (WGS) entry which is preliminary data.</text>
</comment>
<feature type="compositionally biased region" description="Basic and acidic residues" evidence="2">
    <location>
        <begin position="615"/>
        <end position="624"/>
    </location>
</feature>
<dbReference type="GO" id="GO:0005654">
    <property type="term" value="C:nucleoplasm"/>
    <property type="evidence" value="ECO:0007669"/>
    <property type="project" value="TreeGrafter"/>
</dbReference>
<name>A0A834MAV3_RHYFE</name>
<keyword evidence="5" id="KW-1185">Reference proteome</keyword>
<evidence type="ECO:0000313" key="5">
    <source>
        <dbReference type="Proteomes" id="UP000625711"/>
    </source>
</evidence>
<dbReference type="GO" id="GO:0045892">
    <property type="term" value="P:negative regulation of DNA-templated transcription"/>
    <property type="evidence" value="ECO:0007669"/>
    <property type="project" value="TreeGrafter"/>
</dbReference>
<evidence type="ECO:0000259" key="3">
    <source>
        <dbReference type="SMART" id="SM00451"/>
    </source>
</evidence>
<feature type="compositionally biased region" description="Basic residues" evidence="2">
    <location>
        <begin position="742"/>
        <end position="752"/>
    </location>
</feature>
<feature type="compositionally biased region" description="Basic residues" evidence="2">
    <location>
        <begin position="419"/>
        <end position="431"/>
    </location>
</feature>
<evidence type="ECO:0000313" key="4">
    <source>
        <dbReference type="EMBL" id="KAF7278171.1"/>
    </source>
</evidence>
<dbReference type="GO" id="GO:0008270">
    <property type="term" value="F:zinc ion binding"/>
    <property type="evidence" value="ECO:0007669"/>
    <property type="project" value="InterPro"/>
</dbReference>
<accession>A0A834MAV3</accession>
<dbReference type="InterPro" id="IPR055309">
    <property type="entry name" value="Znf318-like"/>
</dbReference>
<dbReference type="GO" id="GO:0003676">
    <property type="term" value="F:nucleic acid binding"/>
    <property type="evidence" value="ECO:0007669"/>
    <property type="project" value="InterPro"/>
</dbReference>
<feature type="compositionally biased region" description="Basic and acidic residues" evidence="2">
    <location>
        <begin position="541"/>
        <end position="601"/>
    </location>
</feature>
<dbReference type="InterPro" id="IPR003604">
    <property type="entry name" value="Matrin/U1-like-C_Znf_C2H2"/>
</dbReference>